<evidence type="ECO:0000313" key="1">
    <source>
        <dbReference type="EMBL" id="CAH0487497.1"/>
    </source>
</evidence>
<keyword evidence="2" id="KW-1185">Reference proteome</keyword>
<reference evidence="1 2" key="1">
    <citation type="submission" date="2021-11" db="EMBL/GenBank/DDBJ databases">
        <authorList>
            <person name="Islam A."/>
            <person name="Islam S."/>
            <person name="Flora M.S."/>
            <person name="Rahman M."/>
            <person name="Ziaur R.M."/>
            <person name="Epstein J.H."/>
            <person name="Hassan M."/>
            <person name="Klassen M."/>
            <person name="Woodard K."/>
            <person name="Webb A."/>
            <person name="Webby R.J."/>
            <person name="El Zowalaty M.E."/>
        </authorList>
    </citation>
    <scope>NUCLEOTIDE SEQUENCE [LARGE SCALE GENOMIC DNA]</scope>
    <source>
        <strain evidence="1">Pf1</strain>
    </source>
</reference>
<accession>A0ABN8C0F0</accession>
<name>A0ABN8C0F0_9STRA</name>
<evidence type="ECO:0000313" key="2">
    <source>
        <dbReference type="Proteomes" id="UP001157938"/>
    </source>
</evidence>
<sequence>MDNPEDTMTSWDKKLPVWSKYVEEYNTANPNRKIDEFTVLLGYSGGKVVFKMIQSAKKNPATKEVATALQEKLIRKCLDQIPRRYNALSYVRKMDEVDVLLHYYKKGAVFRMLEEAKKDERTKNMAKKWEEQLVRKVLEKEGKIS</sequence>
<dbReference type="Gene3D" id="3.40.50.2300">
    <property type="match status" value="1"/>
</dbReference>
<dbReference type="EMBL" id="CAKLBC010000661">
    <property type="protein sequence ID" value="CAH0487497.1"/>
    <property type="molecule type" value="Genomic_DNA"/>
</dbReference>
<organism evidence="1 2">
    <name type="scientific">Peronospora farinosa</name>
    <dbReference type="NCBI Taxonomy" id="134698"/>
    <lineage>
        <taxon>Eukaryota</taxon>
        <taxon>Sar</taxon>
        <taxon>Stramenopiles</taxon>
        <taxon>Oomycota</taxon>
        <taxon>Peronosporomycetes</taxon>
        <taxon>Peronosporales</taxon>
        <taxon>Peronosporaceae</taxon>
        <taxon>Peronospora</taxon>
    </lineage>
</organism>
<proteinExistence type="predicted"/>
<gene>
    <name evidence="1" type="ORF">PFR001_LOCUS3041</name>
</gene>
<protein>
    <submittedName>
        <fullName evidence="1">Uncharacterized protein</fullName>
    </submittedName>
</protein>
<comment type="caution">
    <text evidence="1">The sequence shown here is derived from an EMBL/GenBank/DDBJ whole genome shotgun (WGS) entry which is preliminary data.</text>
</comment>
<dbReference type="Proteomes" id="UP001157938">
    <property type="component" value="Unassembled WGS sequence"/>
</dbReference>